<dbReference type="GO" id="GO:0006741">
    <property type="term" value="P:NADP+ biosynthetic process"/>
    <property type="evidence" value="ECO:0007669"/>
    <property type="project" value="UniProtKB-UniRule"/>
</dbReference>
<dbReference type="PANTHER" id="PTHR20275">
    <property type="entry name" value="NAD KINASE"/>
    <property type="match status" value="1"/>
</dbReference>
<keyword evidence="1 8" id="KW-0963">Cytoplasm</keyword>
<dbReference type="PANTHER" id="PTHR20275:SF43">
    <property type="entry name" value="BIFUNCTIONAL NADP PHOSPHATASE_NAD KINASE"/>
    <property type="match status" value="1"/>
</dbReference>
<dbReference type="eggNOG" id="arCOG01348">
    <property type="taxonomic scope" value="Archaea"/>
</dbReference>
<dbReference type="AlphaFoldDB" id="L0IAB5"/>
<comment type="function">
    <text evidence="8">Involved in the regulation of the intracellular balance of NAD and NADP, and is a key enzyme in the biosynthesis of NADP. Catalyzes specifically the phosphorylation on 2'-hydroxyl of the adenosine moiety of NAD to yield NADP.</text>
</comment>
<dbReference type="HOGENOM" id="CLU_008831_0_2_2"/>
<proteinExistence type="inferred from homology"/>
<dbReference type="RefSeq" id="WP_015300422.1">
    <property type="nucleotide sequence ID" value="NC_019964.1"/>
</dbReference>
<accession>L0IAB5</accession>
<feature type="binding site" evidence="8">
    <location>
        <begin position="182"/>
        <end position="187"/>
    </location>
    <ligand>
        <name>NAD(+)</name>
        <dbReference type="ChEBI" id="CHEBI:57540"/>
    </ligand>
</feature>
<feature type="binding site" evidence="8">
    <location>
        <position position="72"/>
    </location>
    <ligand>
        <name>NAD(+)</name>
        <dbReference type="ChEBI" id="CHEBI:57540"/>
    </ligand>
</feature>
<evidence type="ECO:0000256" key="1">
    <source>
        <dbReference type="ARBA" id="ARBA00022490"/>
    </source>
</evidence>
<comment type="catalytic activity">
    <reaction evidence="8">
        <text>NAD(+) + ATP = ADP + NADP(+) + H(+)</text>
        <dbReference type="Rhea" id="RHEA:18629"/>
        <dbReference type="ChEBI" id="CHEBI:15378"/>
        <dbReference type="ChEBI" id="CHEBI:30616"/>
        <dbReference type="ChEBI" id="CHEBI:57540"/>
        <dbReference type="ChEBI" id="CHEBI:58349"/>
        <dbReference type="ChEBI" id="CHEBI:456216"/>
        <dbReference type="EC" id="2.7.1.23"/>
    </reaction>
</comment>
<feature type="active site" description="Proton acceptor" evidence="8">
    <location>
        <position position="67"/>
    </location>
</feature>
<evidence type="ECO:0000256" key="8">
    <source>
        <dbReference type="HAMAP-Rule" id="MF_00361"/>
    </source>
</evidence>
<keyword evidence="2 8" id="KW-0808">Transferase</keyword>
<keyword evidence="5 8" id="KW-0067">ATP-binding</keyword>
<keyword evidence="3 8" id="KW-0547">Nucleotide-binding</keyword>
<dbReference type="Pfam" id="PF01513">
    <property type="entry name" value="NAD_kinase"/>
    <property type="match status" value="1"/>
</dbReference>
<evidence type="ECO:0000256" key="3">
    <source>
        <dbReference type="ARBA" id="ARBA00022741"/>
    </source>
</evidence>
<dbReference type="GeneID" id="14375400"/>
<dbReference type="SUPFAM" id="SSF111331">
    <property type="entry name" value="NAD kinase/diacylglycerol kinase-like"/>
    <property type="match status" value="1"/>
</dbReference>
<dbReference type="Pfam" id="PF20143">
    <property type="entry name" value="NAD_kinase_C"/>
    <property type="match status" value="1"/>
</dbReference>
<dbReference type="Proteomes" id="UP000010846">
    <property type="component" value="Chromosome"/>
</dbReference>
<evidence type="ECO:0000313" key="9">
    <source>
        <dbReference type="EMBL" id="AGB15763.1"/>
    </source>
</evidence>
<dbReference type="Gene3D" id="2.60.200.30">
    <property type="entry name" value="Probable inorganic polyphosphate/atp-NAD kinase, domain 2"/>
    <property type="match status" value="1"/>
</dbReference>
<dbReference type="Gene3D" id="3.40.50.10330">
    <property type="entry name" value="Probable inorganic polyphosphate/atp-NAD kinase, domain 1"/>
    <property type="match status" value="1"/>
</dbReference>
<comment type="caution">
    <text evidence="8">Lacks conserved residue(s) required for the propagation of feature annotation.</text>
</comment>
<keyword evidence="6 8" id="KW-0521">NADP</keyword>
<evidence type="ECO:0000256" key="5">
    <source>
        <dbReference type="ARBA" id="ARBA00022840"/>
    </source>
</evidence>
<evidence type="ECO:0000256" key="4">
    <source>
        <dbReference type="ARBA" id="ARBA00022777"/>
    </source>
</evidence>
<sequence length="276" mass="28620">MTPPVAVGIVARPDSERAHALAVDLASDIDGEAVVSFDERTAAAIDRSGRPIEQLDECDLVVCLGGDGTVLHVVGAVGSTPVVGVDFGAVGHLAAVEPIDARSTIQRLVRQCRRGTLEPTTRSRLVARGEGWALGPALNEVLLQGPRRGPAGGVELAVDVDGATCTETTAEGVIVATPTGSTAYNLSDGGPIVDPVVDAICLTPMSDRRRTPAIVVRDEATITVSIDGPETALVIADGTDRRELDLPTTVTLERAGEPAKLVDTRTSLADAVETLR</sequence>
<organism evidence="9 10">
    <name type="scientific">Halovivax ruber (strain DSM 18193 / JCM 13892 / XH-70)</name>
    <dbReference type="NCBI Taxonomy" id="797302"/>
    <lineage>
        <taxon>Archaea</taxon>
        <taxon>Methanobacteriati</taxon>
        <taxon>Methanobacteriota</taxon>
        <taxon>Stenosarchaea group</taxon>
        <taxon>Halobacteria</taxon>
        <taxon>Halobacteriales</taxon>
        <taxon>Natrialbaceae</taxon>
        <taxon>Halovivax</taxon>
    </lineage>
</organism>
<reference evidence="9" key="1">
    <citation type="submission" date="2011-09" db="EMBL/GenBank/DDBJ databases">
        <title>Complete sequence of Halovivax ruber XH-70.</title>
        <authorList>
            <consortium name="US DOE Joint Genome Institute"/>
            <person name="Lucas S."/>
            <person name="Han J."/>
            <person name="Lapidus A."/>
            <person name="Cheng J.-F."/>
            <person name="Goodwin L."/>
            <person name="Pitluck S."/>
            <person name="Peters L."/>
            <person name="Mikhailova N."/>
            <person name="Davenport K."/>
            <person name="Detter J.C."/>
            <person name="Han C."/>
            <person name="Tapia R."/>
            <person name="Land M."/>
            <person name="Hauser L."/>
            <person name="Kyrpides N."/>
            <person name="Ivanova N."/>
            <person name="Pagani I."/>
            <person name="Sproer C."/>
            <person name="Anderson I."/>
            <person name="Woyke T."/>
        </authorList>
    </citation>
    <scope>NUCLEOTIDE SEQUENCE</scope>
    <source>
        <strain evidence="9">XH-70</strain>
    </source>
</reference>
<evidence type="ECO:0000256" key="6">
    <source>
        <dbReference type="ARBA" id="ARBA00022857"/>
    </source>
</evidence>
<dbReference type="InterPro" id="IPR017438">
    <property type="entry name" value="ATP-NAD_kinase_N"/>
</dbReference>
<dbReference type="GO" id="GO:0019674">
    <property type="term" value="P:NAD+ metabolic process"/>
    <property type="evidence" value="ECO:0007669"/>
    <property type="project" value="InterPro"/>
</dbReference>
<dbReference type="InterPro" id="IPR017437">
    <property type="entry name" value="ATP-NAD_kinase_PpnK-typ_C"/>
</dbReference>
<keyword evidence="7 8" id="KW-0520">NAD</keyword>
<dbReference type="GO" id="GO:0003951">
    <property type="term" value="F:NAD+ kinase activity"/>
    <property type="evidence" value="ECO:0007669"/>
    <property type="project" value="UniProtKB-UniRule"/>
</dbReference>
<dbReference type="EMBL" id="CP003050">
    <property type="protein sequence ID" value="AGB15763.1"/>
    <property type="molecule type" value="Genomic_DNA"/>
</dbReference>
<dbReference type="GO" id="GO:0005737">
    <property type="term" value="C:cytoplasm"/>
    <property type="evidence" value="ECO:0007669"/>
    <property type="project" value="UniProtKB-SubCell"/>
</dbReference>
<name>L0IAB5_HALRX</name>
<dbReference type="InterPro" id="IPR002504">
    <property type="entry name" value="NADK"/>
</dbReference>
<feature type="binding site" evidence="8">
    <location>
        <begin position="139"/>
        <end position="140"/>
    </location>
    <ligand>
        <name>NAD(+)</name>
        <dbReference type="ChEBI" id="CHEBI:57540"/>
    </ligand>
</feature>
<dbReference type="OrthoDB" id="77798at2157"/>
<dbReference type="STRING" id="797302.Halru_1146"/>
<feature type="binding site" evidence="8">
    <location>
        <begin position="67"/>
        <end position="68"/>
    </location>
    <ligand>
        <name>NAD(+)</name>
        <dbReference type="ChEBI" id="CHEBI:57540"/>
    </ligand>
</feature>
<comment type="similarity">
    <text evidence="8">Belongs to the NAD kinase family.</text>
</comment>
<dbReference type="KEGG" id="hru:Halru_1146"/>
<evidence type="ECO:0000256" key="7">
    <source>
        <dbReference type="ARBA" id="ARBA00023027"/>
    </source>
</evidence>
<dbReference type="HAMAP" id="MF_00361">
    <property type="entry name" value="NAD_kinase"/>
    <property type="match status" value="1"/>
</dbReference>
<comment type="cofactor">
    <cofactor evidence="8">
        <name>a divalent metal cation</name>
        <dbReference type="ChEBI" id="CHEBI:60240"/>
    </cofactor>
</comment>
<comment type="subcellular location">
    <subcellularLocation>
        <location evidence="8">Cytoplasm</location>
    </subcellularLocation>
</comment>
<dbReference type="InterPro" id="IPR016064">
    <property type="entry name" value="NAD/diacylglycerol_kinase_sf"/>
</dbReference>
<keyword evidence="10" id="KW-1185">Reference proteome</keyword>
<evidence type="ECO:0000256" key="2">
    <source>
        <dbReference type="ARBA" id="ARBA00022679"/>
    </source>
</evidence>
<keyword evidence="4 8" id="KW-0418">Kinase</keyword>
<protein>
    <recommendedName>
        <fullName evidence="8">NAD kinase</fullName>
        <ecNumber evidence="8">2.7.1.23</ecNumber>
    </recommendedName>
    <alternativeName>
        <fullName evidence="8">ATP-dependent NAD kinase</fullName>
    </alternativeName>
</protein>
<gene>
    <name evidence="8" type="primary">nadK</name>
    <name evidence="9" type="ordered locus">Halru_1146</name>
</gene>
<dbReference type="GO" id="GO:0046872">
    <property type="term" value="F:metal ion binding"/>
    <property type="evidence" value="ECO:0007669"/>
    <property type="project" value="UniProtKB-UniRule"/>
</dbReference>
<evidence type="ECO:0000313" key="10">
    <source>
        <dbReference type="Proteomes" id="UP000010846"/>
    </source>
</evidence>
<dbReference type="EC" id="2.7.1.23" evidence="8"/>
<dbReference type="GO" id="GO:0005524">
    <property type="term" value="F:ATP binding"/>
    <property type="evidence" value="ECO:0007669"/>
    <property type="project" value="UniProtKB-KW"/>
</dbReference>